<accession>A0A1H6LX10</accession>
<dbReference type="InterPro" id="IPR011711">
    <property type="entry name" value="GntR_C"/>
</dbReference>
<dbReference type="STRING" id="65735.SAMN04488075_1686"/>
<dbReference type="PROSITE" id="PS50949">
    <property type="entry name" value="HTH_GNTR"/>
    <property type="match status" value="1"/>
</dbReference>
<dbReference type="PANTHER" id="PTHR43537">
    <property type="entry name" value="TRANSCRIPTIONAL REGULATOR, GNTR FAMILY"/>
    <property type="match status" value="1"/>
</dbReference>
<proteinExistence type="predicted"/>
<feature type="domain" description="HTH gntR-type" evidence="4">
    <location>
        <begin position="19"/>
        <end position="85"/>
    </location>
</feature>
<sequence>MTRQPTAPSAATLSKIEDYSVQDQVYRQLRDVLMRGGFAPGEKVTSRKLAAKLGTSDMPVRAALGRLLAEGALVKNLNGTFSVPLISLRKFQEVMKARALLERAAASEACGLIDAAGFDELYDEAAGLDRAISENAIEDYLDHNQRLKFAIYRYCPSQTLQSLIRLMWLQAGPFLRHLNKGLDRMIEANFHDEAIAALERGDGEAAGEAIARDILSGMAFLSTHGEFAEEETLPAASGLEID</sequence>
<dbReference type="PANTHER" id="PTHR43537:SF39">
    <property type="entry name" value="HTH-TYPE TRANSCRIPTIONAL REGULATOR MCBR"/>
    <property type="match status" value="1"/>
</dbReference>
<dbReference type="Gene3D" id="1.20.120.530">
    <property type="entry name" value="GntR ligand-binding domain-like"/>
    <property type="match status" value="1"/>
</dbReference>
<organism evidence="5 6">
    <name type="scientific">Paracoccus alkenifer</name>
    <dbReference type="NCBI Taxonomy" id="65735"/>
    <lineage>
        <taxon>Bacteria</taxon>
        <taxon>Pseudomonadati</taxon>
        <taxon>Pseudomonadota</taxon>
        <taxon>Alphaproteobacteria</taxon>
        <taxon>Rhodobacterales</taxon>
        <taxon>Paracoccaceae</taxon>
        <taxon>Paracoccus</taxon>
    </lineage>
</organism>
<keyword evidence="1" id="KW-0805">Transcription regulation</keyword>
<name>A0A1H6LX10_9RHOB</name>
<evidence type="ECO:0000313" key="5">
    <source>
        <dbReference type="EMBL" id="SEH89608.1"/>
    </source>
</evidence>
<evidence type="ECO:0000313" key="6">
    <source>
        <dbReference type="Proteomes" id="UP000199125"/>
    </source>
</evidence>
<dbReference type="SUPFAM" id="SSF48008">
    <property type="entry name" value="GntR ligand-binding domain-like"/>
    <property type="match status" value="1"/>
</dbReference>
<keyword evidence="6" id="KW-1185">Reference proteome</keyword>
<gene>
    <name evidence="5" type="ORF">SAMN04488075_1686</name>
</gene>
<dbReference type="Pfam" id="PF00392">
    <property type="entry name" value="GntR"/>
    <property type="match status" value="1"/>
</dbReference>
<dbReference type="Pfam" id="PF07729">
    <property type="entry name" value="FCD"/>
    <property type="match status" value="1"/>
</dbReference>
<reference evidence="6" key="1">
    <citation type="submission" date="2016-10" db="EMBL/GenBank/DDBJ databases">
        <authorList>
            <person name="Varghese N."/>
            <person name="Submissions S."/>
        </authorList>
    </citation>
    <scope>NUCLEOTIDE SEQUENCE [LARGE SCALE GENOMIC DNA]</scope>
    <source>
        <strain evidence="6">DSM 11593</strain>
    </source>
</reference>
<evidence type="ECO:0000256" key="2">
    <source>
        <dbReference type="ARBA" id="ARBA00023125"/>
    </source>
</evidence>
<dbReference type="AlphaFoldDB" id="A0A1H6LX10"/>
<dbReference type="SMART" id="SM00895">
    <property type="entry name" value="FCD"/>
    <property type="match status" value="1"/>
</dbReference>
<dbReference type="InterPro" id="IPR036390">
    <property type="entry name" value="WH_DNA-bd_sf"/>
</dbReference>
<evidence type="ECO:0000256" key="3">
    <source>
        <dbReference type="ARBA" id="ARBA00023163"/>
    </source>
</evidence>
<dbReference type="GO" id="GO:0003700">
    <property type="term" value="F:DNA-binding transcription factor activity"/>
    <property type="evidence" value="ECO:0007669"/>
    <property type="project" value="InterPro"/>
</dbReference>
<evidence type="ECO:0000256" key="1">
    <source>
        <dbReference type="ARBA" id="ARBA00023015"/>
    </source>
</evidence>
<dbReference type="SUPFAM" id="SSF46785">
    <property type="entry name" value="Winged helix' DNA-binding domain"/>
    <property type="match status" value="1"/>
</dbReference>
<dbReference type="InterPro" id="IPR000524">
    <property type="entry name" value="Tscrpt_reg_HTH_GntR"/>
</dbReference>
<dbReference type="InterPro" id="IPR008920">
    <property type="entry name" value="TF_FadR/GntR_C"/>
</dbReference>
<evidence type="ECO:0000259" key="4">
    <source>
        <dbReference type="PROSITE" id="PS50949"/>
    </source>
</evidence>
<dbReference type="OrthoDB" id="9815654at2"/>
<dbReference type="RefSeq" id="WP_090847186.1">
    <property type="nucleotide sequence ID" value="NZ_FNXG01000002.1"/>
</dbReference>
<dbReference type="EMBL" id="FNXG01000002">
    <property type="protein sequence ID" value="SEH89608.1"/>
    <property type="molecule type" value="Genomic_DNA"/>
</dbReference>
<dbReference type="Proteomes" id="UP000199125">
    <property type="component" value="Unassembled WGS sequence"/>
</dbReference>
<dbReference type="GO" id="GO:0003677">
    <property type="term" value="F:DNA binding"/>
    <property type="evidence" value="ECO:0007669"/>
    <property type="project" value="UniProtKB-KW"/>
</dbReference>
<dbReference type="InterPro" id="IPR036388">
    <property type="entry name" value="WH-like_DNA-bd_sf"/>
</dbReference>
<dbReference type="Gene3D" id="1.10.10.10">
    <property type="entry name" value="Winged helix-like DNA-binding domain superfamily/Winged helix DNA-binding domain"/>
    <property type="match status" value="1"/>
</dbReference>
<protein>
    <submittedName>
        <fullName evidence="5">DNA-binding transcriptional regulator, GntR family</fullName>
    </submittedName>
</protein>
<keyword evidence="3" id="KW-0804">Transcription</keyword>
<keyword evidence="2 5" id="KW-0238">DNA-binding</keyword>